<sequence length="100" mass="12008">MEAETPVSYNRFKLRPTNRQLWPKNKRDEKLFKDLVDCVNIILDPWDKIDSPQFIDFFDLPEISDEFFETKKDDKPLKHNPEAQKLPRTSDCNNRNKLIK</sequence>
<feature type="compositionally biased region" description="Basic and acidic residues" evidence="1">
    <location>
        <begin position="71"/>
        <end position="82"/>
    </location>
</feature>
<dbReference type="Proteomes" id="UP000694924">
    <property type="component" value="Unplaced"/>
</dbReference>
<protein>
    <submittedName>
        <fullName evidence="3">Uncharacterized protein LOC107069523</fullName>
    </submittedName>
</protein>
<feature type="compositionally biased region" description="Polar residues" evidence="1">
    <location>
        <begin position="90"/>
        <end position="100"/>
    </location>
</feature>
<evidence type="ECO:0000256" key="1">
    <source>
        <dbReference type="SAM" id="MobiDB-lite"/>
    </source>
</evidence>
<keyword evidence="2" id="KW-1185">Reference proteome</keyword>
<gene>
    <name evidence="3" type="primary">LOC107069523</name>
</gene>
<evidence type="ECO:0000313" key="2">
    <source>
        <dbReference type="Proteomes" id="UP000694924"/>
    </source>
</evidence>
<organism evidence="2 3">
    <name type="scientific">Polistes dominula</name>
    <name type="common">European paper wasp</name>
    <name type="synonym">Vespa dominula</name>
    <dbReference type="NCBI Taxonomy" id="743375"/>
    <lineage>
        <taxon>Eukaryota</taxon>
        <taxon>Metazoa</taxon>
        <taxon>Ecdysozoa</taxon>
        <taxon>Arthropoda</taxon>
        <taxon>Hexapoda</taxon>
        <taxon>Insecta</taxon>
        <taxon>Pterygota</taxon>
        <taxon>Neoptera</taxon>
        <taxon>Endopterygota</taxon>
        <taxon>Hymenoptera</taxon>
        <taxon>Apocrita</taxon>
        <taxon>Aculeata</taxon>
        <taxon>Vespoidea</taxon>
        <taxon>Vespidae</taxon>
        <taxon>Polistinae</taxon>
        <taxon>Polistini</taxon>
        <taxon>Polistes</taxon>
    </lineage>
</organism>
<reference evidence="3" key="1">
    <citation type="submission" date="2025-08" db="UniProtKB">
        <authorList>
            <consortium name="RefSeq"/>
        </authorList>
    </citation>
    <scope>IDENTIFICATION</scope>
    <source>
        <tissue evidence="3">Whole body</tissue>
    </source>
</reference>
<feature type="region of interest" description="Disordered" evidence="1">
    <location>
        <begin position="71"/>
        <end position="100"/>
    </location>
</feature>
<name>A0ABM1IQC0_POLDO</name>
<dbReference type="RefSeq" id="XP_015182407.1">
    <property type="nucleotide sequence ID" value="XM_015326921.1"/>
</dbReference>
<dbReference type="GeneID" id="107069523"/>
<evidence type="ECO:0000313" key="3">
    <source>
        <dbReference type="RefSeq" id="XP_015182407.1"/>
    </source>
</evidence>
<accession>A0ABM1IQC0</accession>
<proteinExistence type="predicted"/>